<protein>
    <submittedName>
        <fullName evidence="4">Carbon-monoxide dehydrogenase large subunit</fullName>
    </submittedName>
</protein>
<dbReference type="GO" id="GO:0005506">
    <property type="term" value="F:iron ion binding"/>
    <property type="evidence" value="ECO:0007669"/>
    <property type="project" value="InterPro"/>
</dbReference>
<evidence type="ECO:0000313" key="5">
    <source>
        <dbReference type="Proteomes" id="UP000198960"/>
    </source>
</evidence>
<evidence type="ECO:0000313" key="4">
    <source>
        <dbReference type="EMBL" id="SEP19408.1"/>
    </source>
</evidence>
<reference evidence="5" key="1">
    <citation type="submission" date="2016-10" db="EMBL/GenBank/DDBJ databases">
        <authorList>
            <person name="Varghese N."/>
            <person name="Submissions S."/>
        </authorList>
    </citation>
    <scope>NUCLEOTIDE SEQUENCE [LARGE SCALE GENOMIC DNA]</scope>
    <source>
        <strain evidence="5">DSM 45413</strain>
    </source>
</reference>
<dbReference type="OrthoDB" id="9758509at2"/>
<dbReference type="Pfam" id="PF20256">
    <property type="entry name" value="MoCoBD_2"/>
    <property type="match status" value="1"/>
</dbReference>
<proteinExistence type="predicted"/>
<sequence>MRMVGAKVPRVEDRRILTGRGHYVDDLQLPRMLHAAFLRSPIAHGRVTHLDVEAARAAPGVHAVYTGADMRELSKPIRSPLSQGAVPEVYPLVTDTVRFVGDLVAMVVADSRYTAEDAVGMIDVEYADLPVVMDYEAALDPSVPPLFADLDSNVVHTATKESGDVDAAFAAADRIIEVTLSQHRIANVPIETRGLVADYDAGSGELTVHAATQSPQGLRLQLAQTLDQPMDRLRVLTQDVGGAFGLKGNIFREDFCVPIASRQLGRPVKWIEDRNEHLMASGHAREERIAARVAVTEAGDILGLTAALDLDMGAYPGMPFSAASFTGVIALLLPGPYKVRGYRCDTRVVATNKSTYVAYRGPWAMETFTRERLIDMVAAELGLDPAEVRRRNLLEGADEDRLITGPTVRGITTRECLDRALERIDYPAFRTEQEAARAEGRYLGIGMAAFIENAPGPKEMRPGGGFTGGESAKVRLEMDGALTVITAQSPHGQGHETTLAQLAADEMGVPFDSVRVVHGDTRLTPFNIIGTGGSRAATWGSGAVMVSTRKLREKVLAIAAGQLEIDPSDLQIVDGVVSPKGVPGKEIPLARLAGQMTLMPQTAPPGTDPNLMAEERFTGEETTGSGWSGGVHACIVEVDLGTGGVEIKRWVVVEDCGRIINPAIVDGQIRGGVAQGIGSVLYERIPYDSEGTFLAGTFMDYLLPTSAEIPPIEIVHIESPDDDGVGFRGVGEGGMIVAPATLTNAISDALAPFGARVTEQYLPPAEVLRLAGVVGAGAA</sequence>
<dbReference type="InterPro" id="IPR016208">
    <property type="entry name" value="Ald_Oxase/xanthine_DH-like"/>
</dbReference>
<organism evidence="4 5">
    <name type="scientific">Trujillonella endophytica</name>
    <dbReference type="NCBI Taxonomy" id="673521"/>
    <lineage>
        <taxon>Bacteria</taxon>
        <taxon>Bacillati</taxon>
        <taxon>Actinomycetota</taxon>
        <taxon>Actinomycetes</taxon>
        <taxon>Geodermatophilales</taxon>
        <taxon>Geodermatophilaceae</taxon>
        <taxon>Trujillonella</taxon>
    </lineage>
</organism>
<dbReference type="STRING" id="673521.SAMN05660991_03814"/>
<dbReference type="Pfam" id="PF01315">
    <property type="entry name" value="Ald_Xan_dh_C"/>
    <property type="match status" value="1"/>
</dbReference>
<gene>
    <name evidence="4" type="ORF">SAMN05660991_03814</name>
</gene>
<keyword evidence="2" id="KW-0560">Oxidoreductase</keyword>
<dbReference type="InterPro" id="IPR046867">
    <property type="entry name" value="AldOxase/xan_DH_MoCoBD2"/>
</dbReference>
<evidence type="ECO:0000256" key="1">
    <source>
        <dbReference type="ARBA" id="ARBA00022505"/>
    </source>
</evidence>
<dbReference type="Pfam" id="PF02738">
    <property type="entry name" value="MoCoBD_1"/>
    <property type="match status" value="1"/>
</dbReference>
<dbReference type="InterPro" id="IPR036856">
    <property type="entry name" value="Ald_Oxase/Xan_DH_a/b_sf"/>
</dbReference>
<dbReference type="AlphaFoldDB" id="A0A1H8VWT4"/>
<feature type="domain" description="Aldehyde oxidase/xanthine dehydrogenase a/b hammerhead" evidence="3">
    <location>
        <begin position="18"/>
        <end position="130"/>
    </location>
</feature>
<accession>A0A1H8VWT4</accession>
<dbReference type="RefSeq" id="WP_091947280.1">
    <property type="nucleotide sequence ID" value="NZ_FOEE01000014.1"/>
</dbReference>
<dbReference type="Proteomes" id="UP000198960">
    <property type="component" value="Unassembled WGS sequence"/>
</dbReference>
<dbReference type="InterPro" id="IPR000674">
    <property type="entry name" value="Ald_Oxase/Xan_DH_a/b"/>
</dbReference>
<name>A0A1H8VWT4_9ACTN</name>
<dbReference type="SUPFAM" id="SSF54665">
    <property type="entry name" value="CO dehydrogenase molybdoprotein N-domain-like"/>
    <property type="match status" value="1"/>
</dbReference>
<dbReference type="GO" id="GO:0016491">
    <property type="term" value="F:oxidoreductase activity"/>
    <property type="evidence" value="ECO:0007669"/>
    <property type="project" value="UniProtKB-KW"/>
</dbReference>
<dbReference type="SMART" id="SM01008">
    <property type="entry name" value="Ald_Xan_dh_C"/>
    <property type="match status" value="1"/>
</dbReference>
<evidence type="ECO:0000256" key="2">
    <source>
        <dbReference type="ARBA" id="ARBA00023002"/>
    </source>
</evidence>
<dbReference type="InterPro" id="IPR008274">
    <property type="entry name" value="AldOxase/xan_DH_MoCoBD1"/>
</dbReference>
<dbReference type="PANTHER" id="PTHR11908">
    <property type="entry name" value="XANTHINE DEHYDROGENASE"/>
    <property type="match status" value="1"/>
</dbReference>
<dbReference type="Gene3D" id="3.30.365.10">
    <property type="entry name" value="Aldehyde oxidase/xanthine dehydrogenase, molybdopterin binding domain"/>
    <property type="match status" value="4"/>
</dbReference>
<dbReference type="EMBL" id="FOEE01000014">
    <property type="protein sequence ID" value="SEP19408.1"/>
    <property type="molecule type" value="Genomic_DNA"/>
</dbReference>
<dbReference type="InterPro" id="IPR037165">
    <property type="entry name" value="AldOxase/xan_DH_Mopterin-bd_sf"/>
</dbReference>
<dbReference type="PANTHER" id="PTHR11908:SF132">
    <property type="entry name" value="ALDEHYDE OXIDASE 1-RELATED"/>
    <property type="match status" value="1"/>
</dbReference>
<dbReference type="SUPFAM" id="SSF56003">
    <property type="entry name" value="Molybdenum cofactor-binding domain"/>
    <property type="match status" value="1"/>
</dbReference>
<dbReference type="Gene3D" id="3.90.1170.50">
    <property type="entry name" value="Aldehyde oxidase/xanthine dehydrogenase, a/b hammerhead"/>
    <property type="match status" value="1"/>
</dbReference>
<keyword evidence="5" id="KW-1185">Reference proteome</keyword>
<keyword evidence="1" id="KW-0500">Molybdenum</keyword>
<evidence type="ECO:0000259" key="3">
    <source>
        <dbReference type="SMART" id="SM01008"/>
    </source>
</evidence>